<name>A0A9P9EW90_9HYPO</name>
<gene>
    <name evidence="2" type="ORF">EDB81DRAFT_493185</name>
</gene>
<evidence type="ECO:0000259" key="1">
    <source>
        <dbReference type="Pfam" id="PF20150"/>
    </source>
</evidence>
<dbReference type="OrthoDB" id="3473305at2759"/>
<dbReference type="Proteomes" id="UP000738349">
    <property type="component" value="Unassembled WGS sequence"/>
</dbReference>
<sequence>MSFPQFERLPPEIRSLIWTSTLPQDGPALYLFSWRWYVQFVDPDGEMDEFDGVDRRVYIEVPLPEALFVCREARQAAQAWMAANNVTMRFREETQGHILVREWDRERDPLYVSRDKWEEFTNLEQDWDDGVEALGESILHLAVPAFTAYYSIDTIASILDWMPNLQTLYIVWAGLPAICRSEAGRPPAGPEGVLYEAIVQPRWETEPEDGDVTSMCVVDPEDGRLSWEEIDLADYIDEIQQQWSISEVPDGFVTAEGTVNLKMVHVRAKQVGVGSRKAVIVEEEES</sequence>
<dbReference type="PANTHER" id="PTHR35910:SF6">
    <property type="entry name" value="2EXR DOMAIN-CONTAINING PROTEIN"/>
    <property type="match status" value="1"/>
</dbReference>
<proteinExistence type="predicted"/>
<evidence type="ECO:0000313" key="2">
    <source>
        <dbReference type="EMBL" id="KAH7146454.1"/>
    </source>
</evidence>
<protein>
    <recommendedName>
        <fullName evidence="1">2EXR domain-containing protein</fullName>
    </recommendedName>
</protein>
<evidence type="ECO:0000313" key="3">
    <source>
        <dbReference type="Proteomes" id="UP000738349"/>
    </source>
</evidence>
<dbReference type="Pfam" id="PF20150">
    <property type="entry name" value="2EXR"/>
    <property type="match status" value="1"/>
</dbReference>
<keyword evidence="3" id="KW-1185">Reference proteome</keyword>
<accession>A0A9P9EW90</accession>
<reference evidence="2" key="1">
    <citation type="journal article" date="2021" name="Nat. Commun.">
        <title>Genetic determinants of endophytism in the Arabidopsis root mycobiome.</title>
        <authorList>
            <person name="Mesny F."/>
            <person name="Miyauchi S."/>
            <person name="Thiergart T."/>
            <person name="Pickel B."/>
            <person name="Atanasova L."/>
            <person name="Karlsson M."/>
            <person name="Huettel B."/>
            <person name="Barry K.W."/>
            <person name="Haridas S."/>
            <person name="Chen C."/>
            <person name="Bauer D."/>
            <person name="Andreopoulos W."/>
            <person name="Pangilinan J."/>
            <person name="LaButti K."/>
            <person name="Riley R."/>
            <person name="Lipzen A."/>
            <person name="Clum A."/>
            <person name="Drula E."/>
            <person name="Henrissat B."/>
            <person name="Kohler A."/>
            <person name="Grigoriev I.V."/>
            <person name="Martin F.M."/>
            <person name="Hacquard S."/>
        </authorList>
    </citation>
    <scope>NUCLEOTIDE SEQUENCE</scope>
    <source>
        <strain evidence="2">MPI-CAGE-AT-0147</strain>
    </source>
</reference>
<dbReference type="EMBL" id="JAGMUV010000008">
    <property type="protein sequence ID" value="KAH7146454.1"/>
    <property type="molecule type" value="Genomic_DNA"/>
</dbReference>
<dbReference type="InterPro" id="IPR045518">
    <property type="entry name" value="2EXR"/>
</dbReference>
<comment type="caution">
    <text evidence="2">The sequence shown here is derived from an EMBL/GenBank/DDBJ whole genome shotgun (WGS) entry which is preliminary data.</text>
</comment>
<dbReference type="PANTHER" id="PTHR35910">
    <property type="entry name" value="2EXR DOMAIN-CONTAINING PROTEIN"/>
    <property type="match status" value="1"/>
</dbReference>
<dbReference type="AlphaFoldDB" id="A0A9P9EW90"/>
<organism evidence="2 3">
    <name type="scientific">Dactylonectria macrodidyma</name>
    <dbReference type="NCBI Taxonomy" id="307937"/>
    <lineage>
        <taxon>Eukaryota</taxon>
        <taxon>Fungi</taxon>
        <taxon>Dikarya</taxon>
        <taxon>Ascomycota</taxon>
        <taxon>Pezizomycotina</taxon>
        <taxon>Sordariomycetes</taxon>
        <taxon>Hypocreomycetidae</taxon>
        <taxon>Hypocreales</taxon>
        <taxon>Nectriaceae</taxon>
        <taxon>Dactylonectria</taxon>
    </lineage>
</organism>
<feature type="domain" description="2EXR" evidence="1">
    <location>
        <begin position="3"/>
        <end position="92"/>
    </location>
</feature>